<dbReference type="AlphaFoldDB" id="A0A8J2SMC8"/>
<dbReference type="Proteomes" id="UP000789595">
    <property type="component" value="Unassembled WGS sequence"/>
</dbReference>
<evidence type="ECO:0000313" key="2">
    <source>
        <dbReference type="Proteomes" id="UP000789595"/>
    </source>
</evidence>
<name>A0A8J2SMC8_9STRA</name>
<dbReference type="SUPFAM" id="SSF63829">
    <property type="entry name" value="Calcium-dependent phosphotriesterase"/>
    <property type="match status" value="1"/>
</dbReference>
<dbReference type="Gene3D" id="2.130.10.10">
    <property type="entry name" value="YVTN repeat-like/Quinoprotein amine dehydrogenase"/>
    <property type="match status" value="1"/>
</dbReference>
<dbReference type="InterPro" id="IPR015943">
    <property type="entry name" value="WD40/YVTN_repeat-like_dom_sf"/>
</dbReference>
<protein>
    <submittedName>
        <fullName evidence="1">Uncharacterized protein</fullName>
    </submittedName>
</protein>
<keyword evidence="2" id="KW-1185">Reference proteome</keyword>
<accession>A0A8J2SMC8</accession>
<dbReference type="EMBL" id="CAKKNE010000002">
    <property type="protein sequence ID" value="CAH0369184.1"/>
    <property type="molecule type" value="Genomic_DNA"/>
</dbReference>
<reference evidence="1" key="1">
    <citation type="submission" date="2021-11" db="EMBL/GenBank/DDBJ databases">
        <authorList>
            <consortium name="Genoscope - CEA"/>
            <person name="William W."/>
        </authorList>
    </citation>
    <scope>NUCLEOTIDE SEQUENCE</scope>
</reference>
<proteinExistence type="predicted"/>
<gene>
    <name evidence="1" type="ORF">PECAL_2P22960</name>
</gene>
<sequence>MNSEQAVPRTRTHRALLSDDVVSTVLSFLAPEAGRAVDPACKMYRDLWRRRCRGLFRVHRSPVGDLVFSEQVIAYGDGALVPNYGFGDTDRCLKTYSASGDHISDLLVGTPRPTAVALRGDGTAWILLHSSCLIVCARLDDPTYSSEIMEIDPERFYPDHENVVDCRVCDIGLAGDRLLILTETLAENEPERFSRVHVVDDRTGALLYQFLTSLSRHENALFAVQDDMLYIAGFATDAIHIYNWRRGSAAGLIRLGGDLAFRMPWGVAVSGKMLYVSEQGDSTEDVAGRIWILRLPDDVSSNATVVQVIPSPDGKELGGLCLNGGQLWCMGPDEAATHMHLLGPCY</sequence>
<evidence type="ECO:0000313" key="1">
    <source>
        <dbReference type="EMBL" id="CAH0369184.1"/>
    </source>
</evidence>
<comment type="caution">
    <text evidence="1">The sequence shown here is derived from an EMBL/GenBank/DDBJ whole genome shotgun (WGS) entry which is preliminary data.</text>
</comment>
<organism evidence="1 2">
    <name type="scientific">Pelagomonas calceolata</name>
    <dbReference type="NCBI Taxonomy" id="35677"/>
    <lineage>
        <taxon>Eukaryota</taxon>
        <taxon>Sar</taxon>
        <taxon>Stramenopiles</taxon>
        <taxon>Ochrophyta</taxon>
        <taxon>Pelagophyceae</taxon>
        <taxon>Pelagomonadales</taxon>
        <taxon>Pelagomonadaceae</taxon>
        <taxon>Pelagomonas</taxon>
    </lineage>
</organism>